<evidence type="ECO:0000256" key="5">
    <source>
        <dbReference type="ARBA" id="ARBA00022714"/>
    </source>
</evidence>
<feature type="binding site" evidence="15">
    <location>
        <position position="850"/>
    </location>
    <ligand>
        <name>Mo-molybdopterin</name>
        <dbReference type="ChEBI" id="CHEBI:71302"/>
    </ligand>
    <ligandPart>
        <name>Mo</name>
        <dbReference type="ChEBI" id="CHEBI:28685"/>
    </ligandPart>
</feature>
<feature type="binding site" evidence="15">
    <location>
        <position position="179"/>
    </location>
    <ligand>
        <name>[2Fe-2S] cluster</name>
        <dbReference type="ChEBI" id="CHEBI:190135"/>
        <label>2</label>
    </ligand>
</feature>
<keyword evidence="11" id="KW-0520">NAD</keyword>
<dbReference type="SUPFAM" id="SSF56176">
    <property type="entry name" value="FAD-binding/transporter-associated domain-like"/>
    <property type="match status" value="1"/>
</dbReference>
<feature type="binding site" evidence="15">
    <location>
        <position position="56"/>
    </location>
    <ligand>
        <name>[2Fe-2S] cluster</name>
        <dbReference type="ChEBI" id="CHEBI:190135"/>
        <label>1</label>
    </ligand>
</feature>
<dbReference type="InterPro" id="IPR016166">
    <property type="entry name" value="FAD-bd_PCMH"/>
</dbReference>
<dbReference type="PIRSF" id="PIRSF000127">
    <property type="entry name" value="Xanthine_DH"/>
    <property type="match status" value="1"/>
</dbReference>
<dbReference type="InterPro" id="IPR036683">
    <property type="entry name" value="CO_DH_flav_C_dom_sf"/>
</dbReference>
<dbReference type="Gene3D" id="3.90.1170.50">
    <property type="entry name" value="Aldehyde oxidase/xanthine dehydrogenase, a/b hammerhead"/>
    <property type="match status" value="1"/>
</dbReference>
<feature type="binding site" evidence="15">
    <location>
        <position position="121"/>
    </location>
    <ligand>
        <name>[2Fe-2S] cluster</name>
        <dbReference type="ChEBI" id="CHEBI:190135"/>
        <label>2</label>
    </ligand>
</feature>
<dbReference type="FunFam" id="3.30.365.10:FF:000001">
    <property type="entry name" value="Xanthine dehydrogenase oxidase"/>
    <property type="match status" value="1"/>
</dbReference>
<dbReference type="InterPro" id="IPR016169">
    <property type="entry name" value="FAD-bd_PCMH_sub2"/>
</dbReference>
<feature type="binding site" evidence="15">
    <location>
        <position position="81"/>
    </location>
    <ligand>
        <name>[2Fe-2S] cluster</name>
        <dbReference type="ChEBI" id="CHEBI:190135"/>
        <label>1</label>
    </ligand>
</feature>
<dbReference type="GO" id="GO:0005506">
    <property type="term" value="F:iron ion binding"/>
    <property type="evidence" value="ECO:0007669"/>
    <property type="project" value="InterPro"/>
</dbReference>
<evidence type="ECO:0000259" key="16">
    <source>
        <dbReference type="PROSITE" id="PS51085"/>
    </source>
</evidence>
<dbReference type="InterPro" id="IPR002346">
    <property type="entry name" value="Mopterin_DH_FAD-bd"/>
</dbReference>
<dbReference type="InterPro" id="IPR006058">
    <property type="entry name" value="2Fe2S_fd_BS"/>
</dbReference>
<feature type="binding site" evidence="15">
    <location>
        <position position="1137"/>
    </location>
    <ligand>
        <name>Mo-molybdopterin</name>
        <dbReference type="ChEBI" id="CHEBI:71302"/>
    </ligand>
    <ligandPart>
        <name>Mo</name>
        <dbReference type="ChEBI" id="CHEBI:28685"/>
    </ligandPart>
</feature>
<feature type="binding site" evidence="14">
    <location>
        <position position="409"/>
    </location>
    <ligand>
        <name>FAD</name>
        <dbReference type="ChEBI" id="CHEBI:57692"/>
    </ligand>
</feature>
<comment type="similarity">
    <text evidence="2">Belongs to the xanthine dehydrogenase family.</text>
</comment>
<feature type="binding site" evidence="14">
    <location>
        <begin position="393"/>
        <end position="397"/>
    </location>
    <ligand>
        <name>FAD</name>
        <dbReference type="ChEBI" id="CHEBI:57692"/>
    </ligand>
</feature>
<comment type="cofactor">
    <cofactor evidence="12">
        <name>[2Fe-2S] cluster</name>
        <dbReference type="ChEBI" id="CHEBI:190135"/>
    </cofactor>
</comment>
<comment type="cofactor">
    <cofactor evidence="15">
        <name>[2Fe-2S] cluster</name>
        <dbReference type="ChEBI" id="CHEBI:190135"/>
    </cofactor>
    <text evidence="15">Binds 2 [2Fe-2S] clusters.</text>
</comment>
<evidence type="ECO:0000256" key="3">
    <source>
        <dbReference type="ARBA" id="ARBA00022505"/>
    </source>
</evidence>
<dbReference type="EMBL" id="CM026431">
    <property type="protein sequence ID" value="KAG0560335.1"/>
    <property type="molecule type" value="Genomic_DNA"/>
</dbReference>
<keyword evidence="4" id="KW-0285">Flavoprotein</keyword>
<evidence type="ECO:0000256" key="15">
    <source>
        <dbReference type="PIRSR" id="PIRSR000127-3"/>
    </source>
</evidence>
<dbReference type="Gene3D" id="3.10.20.30">
    <property type="match status" value="1"/>
</dbReference>
<evidence type="ECO:0000256" key="12">
    <source>
        <dbReference type="ARBA" id="ARBA00034078"/>
    </source>
</evidence>
<dbReference type="Pfam" id="PF03450">
    <property type="entry name" value="CO_deh_flav_C"/>
    <property type="match status" value="1"/>
</dbReference>
<evidence type="ECO:0000256" key="1">
    <source>
        <dbReference type="ARBA" id="ARBA00001974"/>
    </source>
</evidence>
<dbReference type="Pfam" id="PF01799">
    <property type="entry name" value="Fer2_2"/>
    <property type="match status" value="1"/>
</dbReference>
<dbReference type="Gene3D" id="3.30.390.50">
    <property type="entry name" value="CO dehydrogenase flavoprotein, C-terminal domain"/>
    <property type="match status" value="1"/>
</dbReference>
<dbReference type="Proteomes" id="UP000822688">
    <property type="component" value="Chromosome 10"/>
</dbReference>
<dbReference type="Pfam" id="PF00111">
    <property type="entry name" value="Fer2"/>
    <property type="match status" value="1"/>
</dbReference>
<evidence type="ECO:0008006" key="20">
    <source>
        <dbReference type="Google" id="ProtNLM"/>
    </source>
</evidence>
<gene>
    <name evidence="18" type="ORF">KC19_10G172500</name>
</gene>
<feature type="binding site" evidence="14">
    <location>
        <position position="477"/>
    </location>
    <ligand>
        <name>FAD</name>
        <dbReference type="ChEBI" id="CHEBI:57692"/>
    </ligand>
</feature>
<dbReference type="Gene3D" id="3.30.43.10">
    <property type="entry name" value="Uridine Diphospho-n-acetylenolpyruvylglucosamine Reductase, domain 2"/>
    <property type="match status" value="1"/>
</dbReference>
<dbReference type="SUPFAM" id="SSF55447">
    <property type="entry name" value="CO dehydrogenase flavoprotein C-terminal domain-like"/>
    <property type="match status" value="1"/>
</dbReference>
<evidence type="ECO:0000256" key="10">
    <source>
        <dbReference type="ARBA" id="ARBA00023014"/>
    </source>
</evidence>
<evidence type="ECO:0000256" key="6">
    <source>
        <dbReference type="ARBA" id="ARBA00022723"/>
    </source>
</evidence>
<evidence type="ECO:0000259" key="17">
    <source>
        <dbReference type="PROSITE" id="PS51387"/>
    </source>
</evidence>
<keyword evidence="19" id="KW-1185">Reference proteome</keyword>
<dbReference type="Gene3D" id="3.30.465.10">
    <property type="match status" value="1"/>
</dbReference>
<reference evidence="18" key="1">
    <citation type="submission" date="2020-06" db="EMBL/GenBank/DDBJ databases">
        <title>WGS assembly of Ceratodon purpureus strain R40.</title>
        <authorList>
            <person name="Carey S.B."/>
            <person name="Jenkins J."/>
            <person name="Shu S."/>
            <person name="Lovell J.T."/>
            <person name="Sreedasyam A."/>
            <person name="Maumus F."/>
            <person name="Tiley G.P."/>
            <person name="Fernandez-Pozo N."/>
            <person name="Barry K."/>
            <person name="Chen C."/>
            <person name="Wang M."/>
            <person name="Lipzen A."/>
            <person name="Daum C."/>
            <person name="Saski C.A."/>
            <person name="Payton A.C."/>
            <person name="Mcbreen J.C."/>
            <person name="Conrad R.E."/>
            <person name="Kollar L.M."/>
            <person name="Olsson S."/>
            <person name="Huttunen S."/>
            <person name="Landis J.B."/>
            <person name="Wickett N.J."/>
            <person name="Johnson M.G."/>
            <person name="Rensing S.A."/>
            <person name="Grimwood J."/>
            <person name="Schmutz J."/>
            <person name="Mcdaniel S.F."/>
        </authorList>
    </citation>
    <scope>NUCLEOTIDE SEQUENCE</scope>
    <source>
        <strain evidence="18">R40</strain>
    </source>
</reference>
<dbReference type="SUPFAM" id="SSF54292">
    <property type="entry name" value="2Fe-2S ferredoxin-like"/>
    <property type="match status" value="1"/>
</dbReference>
<organism evidence="18 19">
    <name type="scientific">Ceratodon purpureus</name>
    <name type="common">Fire moss</name>
    <name type="synonym">Dicranum purpureum</name>
    <dbReference type="NCBI Taxonomy" id="3225"/>
    <lineage>
        <taxon>Eukaryota</taxon>
        <taxon>Viridiplantae</taxon>
        <taxon>Streptophyta</taxon>
        <taxon>Embryophyta</taxon>
        <taxon>Bryophyta</taxon>
        <taxon>Bryophytina</taxon>
        <taxon>Bryopsida</taxon>
        <taxon>Dicranidae</taxon>
        <taxon>Pseudoditrichales</taxon>
        <taxon>Ditrichaceae</taxon>
        <taxon>Ceratodon</taxon>
    </lineage>
</organism>
<evidence type="ECO:0000256" key="9">
    <source>
        <dbReference type="ARBA" id="ARBA00023004"/>
    </source>
</evidence>
<keyword evidence="9 15" id="KW-0408">Iron</keyword>
<feature type="binding site" evidence="15">
    <location>
        <position position="819"/>
    </location>
    <ligand>
        <name>Mo-molybdopterin</name>
        <dbReference type="ChEBI" id="CHEBI:71302"/>
    </ligand>
    <ligandPart>
        <name>Mo</name>
        <dbReference type="ChEBI" id="CHEBI:28685"/>
    </ligandPart>
</feature>
<evidence type="ECO:0000256" key="11">
    <source>
        <dbReference type="ARBA" id="ARBA00023027"/>
    </source>
</evidence>
<dbReference type="InterPro" id="IPR036010">
    <property type="entry name" value="2Fe-2S_ferredoxin-like_sf"/>
</dbReference>
<comment type="cofactor">
    <cofactor evidence="1 14">
        <name>FAD</name>
        <dbReference type="ChEBI" id="CHEBI:57692"/>
    </cofactor>
</comment>
<dbReference type="InterPro" id="IPR036318">
    <property type="entry name" value="FAD-bd_PCMH-like_sf"/>
</dbReference>
<dbReference type="InterPro" id="IPR016208">
    <property type="entry name" value="Ald_Oxase/xanthine_DH-like"/>
</dbReference>
<evidence type="ECO:0000256" key="8">
    <source>
        <dbReference type="ARBA" id="ARBA00023002"/>
    </source>
</evidence>
<evidence type="ECO:0000256" key="4">
    <source>
        <dbReference type="ARBA" id="ARBA00022630"/>
    </source>
</evidence>
<dbReference type="SMART" id="SM01008">
    <property type="entry name" value="Ald_Xan_dh_C"/>
    <property type="match status" value="1"/>
</dbReference>
<dbReference type="InterPro" id="IPR001041">
    <property type="entry name" value="2Fe-2S_ferredoxin-type"/>
</dbReference>
<feature type="binding site" evidence="15">
    <location>
        <position position="963"/>
    </location>
    <ligand>
        <name>Mo-molybdopterin</name>
        <dbReference type="ChEBI" id="CHEBI:71302"/>
    </ligand>
    <ligandPart>
        <name>Mo</name>
        <dbReference type="ChEBI" id="CHEBI:28685"/>
    </ligandPart>
</feature>
<dbReference type="Pfam" id="PF20256">
    <property type="entry name" value="MoCoBD_2"/>
    <property type="match status" value="1"/>
</dbReference>
<dbReference type="Gene3D" id="3.30.365.10">
    <property type="entry name" value="Aldehyde oxidase/xanthine dehydrogenase, molybdopterin binding domain"/>
    <property type="match status" value="4"/>
</dbReference>
<keyword evidence="6 15" id="KW-0479">Metal-binding</keyword>
<keyword evidence="8" id="KW-0560">Oxidoreductase</keyword>
<evidence type="ECO:0000256" key="2">
    <source>
        <dbReference type="ARBA" id="ARBA00006849"/>
    </source>
</evidence>
<dbReference type="Pfam" id="PF01315">
    <property type="entry name" value="Ald_Xan_dh_C"/>
    <property type="match status" value="1"/>
</dbReference>
<feature type="domain" description="FAD-binding PCMH-type" evidence="17">
    <location>
        <begin position="274"/>
        <end position="464"/>
    </location>
</feature>
<evidence type="ECO:0000313" key="18">
    <source>
        <dbReference type="EMBL" id="KAG0560335.1"/>
    </source>
</evidence>
<dbReference type="InterPro" id="IPR016167">
    <property type="entry name" value="FAD-bd_PCMH_sub1"/>
</dbReference>
<evidence type="ECO:0000313" key="19">
    <source>
        <dbReference type="Proteomes" id="UP000822688"/>
    </source>
</evidence>
<dbReference type="InterPro" id="IPR046867">
    <property type="entry name" value="AldOxase/xan_DH_MoCoBD2"/>
</dbReference>
<feature type="binding site" evidence="15">
    <location>
        <position position="181"/>
    </location>
    <ligand>
        <name>[2Fe-2S] cluster</name>
        <dbReference type="ChEBI" id="CHEBI:190135"/>
        <label>2</label>
    </ligand>
</feature>
<dbReference type="PROSITE" id="PS00197">
    <property type="entry name" value="2FE2S_FER_1"/>
    <property type="match status" value="1"/>
</dbReference>
<dbReference type="InterPro" id="IPR036856">
    <property type="entry name" value="Ald_Oxase/Xan_DH_a/b_sf"/>
</dbReference>
<protein>
    <recommendedName>
        <fullName evidence="20">Aldehyde oxidase</fullName>
    </recommendedName>
</protein>
<dbReference type="InterPro" id="IPR002888">
    <property type="entry name" value="2Fe-2S-bd"/>
</dbReference>
<feature type="binding site" evidence="15">
    <location>
        <position position="124"/>
    </location>
    <ligand>
        <name>[2Fe-2S] cluster</name>
        <dbReference type="ChEBI" id="CHEBI:190135"/>
        <label>2</label>
    </ligand>
</feature>
<dbReference type="Pfam" id="PF02738">
    <property type="entry name" value="MoCoBD_1"/>
    <property type="match status" value="1"/>
</dbReference>
<feature type="domain" description="2Fe-2S ferredoxin-type" evidence="16">
    <location>
        <begin position="12"/>
        <end position="99"/>
    </location>
</feature>
<keyword evidence="7 14" id="KW-0274">FAD</keyword>
<dbReference type="GO" id="GO:0016491">
    <property type="term" value="F:oxidoreductase activity"/>
    <property type="evidence" value="ECO:0007669"/>
    <property type="project" value="UniProtKB-KW"/>
</dbReference>
<dbReference type="PROSITE" id="PS51387">
    <property type="entry name" value="FAD_PCMH"/>
    <property type="match status" value="1"/>
</dbReference>
<dbReference type="Pfam" id="PF00941">
    <property type="entry name" value="FAD_binding_5"/>
    <property type="match status" value="1"/>
</dbReference>
<keyword evidence="3 15" id="KW-0500">Molybdenum</keyword>
<dbReference type="InterPro" id="IPR005107">
    <property type="entry name" value="CO_DH_flav_C"/>
</dbReference>
<comment type="caution">
    <text evidence="18">The sequence shown here is derived from an EMBL/GenBank/DDBJ whole genome shotgun (WGS) entry which is preliminary data.</text>
</comment>
<dbReference type="InterPro" id="IPR000674">
    <property type="entry name" value="Ald_Oxase/Xan_DH_a/b"/>
</dbReference>
<feature type="binding site" evidence="15">
    <location>
        <position position="59"/>
    </location>
    <ligand>
        <name>[2Fe-2S] cluster</name>
        <dbReference type="ChEBI" id="CHEBI:190135"/>
        <label>1</label>
    </ligand>
</feature>
<evidence type="ECO:0000256" key="14">
    <source>
        <dbReference type="PIRSR" id="PIRSR000127-2"/>
    </source>
</evidence>
<dbReference type="GO" id="GO:0051537">
    <property type="term" value="F:2 iron, 2 sulfur cluster binding"/>
    <property type="evidence" value="ECO:0007669"/>
    <property type="project" value="UniProtKB-KW"/>
</dbReference>
<dbReference type="SUPFAM" id="SSF54665">
    <property type="entry name" value="CO dehydrogenase molybdoprotein N-domain-like"/>
    <property type="match status" value="1"/>
</dbReference>
<dbReference type="InterPro" id="IPR037165">
    <property type="entry name" value="AldOxase/xan_DH_Mopterin-bd_sf"/>
</dbReference>
<dbReference type="SMART" id="SM01092">
    <property type="entry name" value="CO_deh_flav_C"/>
    <property type="match status" value="1"/>
</dbReference>
<feature type="binding site" evidence="14">
    <location>
        <position position="454"/>
    </location>
    <ligand>
        <name>FAD</name>
        <dbReference type="ChEBI" id="CHEBI:57692"/>
    </ligand>
</feature>
<dbReference type="InterPro" id="IPR036884">
    <property type="entry name" value="2Fe-2S-bd_dom_sf"/>
</dbReference>
<name>A0A8T0GPC4_CERPU</name>
<dbReference type="GO" id="GO:0071949">
    <property type="term" value="F:FAD binding"/>
    <property type="evidence" value="ECO:0007669"/>
    <property type="project" value="InterPro"/>
</dbReference>
<keyword evidence="10 15" id="KW-0411">Iron-sulfur</keyword>
<dbReference type="InterPro" id="IPR008274">
    <property type="entry name" value="AldOxase/xan_DH_MoCoBD1"/>
</dbReference>
<comment type="cofactor">
    <cofactor evidence="15">
        <name>Mo-molybdopterin</name>
        <dbReference type="ChEBI" id="CHEBI:71302"/>
    </cofactor>
    <text evidence="15">Binds 1 Mo-molybdopterin (Mo-MPT) cofactor per subunit.</text>
</comment>
<sequence>MGAPSSLNAVHRPLVFSLNGQRVELSSVDPSTTLLSYIRSETRFRGPKRGCGEGGCGACLVMLAKYNPKTKEVKESSVNSCLVMLCSIDGCAITTTEGLGNQRDGFHAIQKRLSAFHGSQCGFCTPGMTMAIYGHLKHEQQHQQKETAENGNCTNGAVAKPCSGPTSQEMERAIQGNICRCTGYRPILDVCKSFASDVDLEDLGLNTCWADKAEAKEEKLPLYDPKGDPTFPKFLIDELEARKGIQENGHARTLREEDGESLKARFTHVDSNMEGEKMRAWVSPKSLDELSAALKQLKGRKDRVKLVVGNTSSGLYKEIATIDVFVDISQIPELLTVNKNSRSLEVGAATRISELMDYLVDFRNKDGTGNVVAEGLVDHAKKLAGGHVRNWGSVGGNLVMAQKFAFESDLATILLGAGALVKVVTLTEGSEPSVAEMPLDDFLAKGTLNEDGLLQSVYIPLISDSKTDSKIVFKSYRGAPRPYGNAVSYGNAAFLANVSRNEKDETVIESVRLAFGAFGTNHAIRAFKVEELLKGKALSLSLIKESVALLKKEVVPLEGTSKKDYRVSLLVGFIFDFLNSLLSKEPTVTPTNLFPHTGKQNITIADDNYPLSQPTAKFLSQQQASGEATYCDDIPSPPRCLYAAFVLSTEPHARIKGIDATAALESVGAVDFVSLNDIPKGGGNKGIFNAFDHSEETLFAEDIVGYVGQPLGVMVADTYDHARLAAGRVCVDYDTHSVGAPVMNCHDALAQGSTLPTYPPSPLSVKHPIGNVEKALAEAEFNLEGTVSTKSQNHFYMETQTSLAIPDEDECITIYTACQGVDPVQQSVAKCLNLPLNNVRIITRRLGGGFGGKATRNIQISTAVALAAYKLRRPVRISLDRNTDMQMVGGRNPTETSYRVSFTKSGKITALKADILLESGWYADVTNFLPLLMSGTLKKYNWGTFDVKYTICKTNNVPKTSVRGPGHCEASAIADAVMNHVASYLGISGNKVRDENLHTPESFQLFQGEGSGDVGFTLPAIWERAKALSKLEEREKQIETFNEQSKWLKRGISIVPSVYGVSSYPMTATVSIFKDGSIVVEVGGVEMGQGLYTKVRQAVAFSLRSLWNKGKDVDMVSKIRVLQQDSFSLPNTFADGGSTTSESSCAAASQACEVLVQRLQPVKEKLAKDKGGEVTWADLCMTAKNSFVDLQSHVLWVPPSGKYILFGAGVSEVEINVMSGETRILSSDLVYDAGKSMNAAVDVGQIEGAFVMGIGYYLTEDIERDSKGKLLSDGTWTYKPPTIDTIPQKFNIELFNSPIHKDRIFSSKAVGEPPLLLAGSVYAAIHNAIAAARKDYLGPKAVHDTFEFSPPATMMKVKALCGLDNVERYIESALQATKVPHGKLL</sequence>
<evidence type="ECO:0000256" key="13">
    <source>
        <dbReference type="PIRSR" id="PIRSR000127-1"/>
    </source>
</evidence>
<dbReference type="EMBL" id="CM026431">
    <property type="protein sequence ID" value="KAG0560333.1"/>
    <property type="molecule type" value="Genomic_DNA"/>
</dbReference>
<dbReference type="InterPro" id="IPR012675">
    <property type="entry name" value="Beta-grasp_dom_sf"/>
</dbReference>
<keyword evidence="5 15" id="KW-0001">2Fe-2S</keyword>
<evidence type="ECO:0000256" key="7">
    <source>
        <dbReference type="ARBA" id="ARBA00022827"/>
    </source>
</evidence>
<dbReference type="PANTHER" id="PTHR11908">
    <property type="entry name" value="XANTHINE DEHYDROGENASE"/>
    <property type="match status" value="1"/>
</dbReference>
<accession>A0A8T0GPC4</accession>
<feature type="binding site" evidence="15">
    <location>
        <position position="51"/>
    </location>
    <ligand>
        <name>[2Fe-2S] cluster</name>
        <dbReference type="ChEBI" id="CHEBI:190135"/>
        <label>1</label>
    </ligand>
</feature>
<dbReference type="FunFam" id="3.10.20.30:FF:000012">
    <property type="entry name" value="Xanthine dehydrogenase/oxidase"/>
    <property type="match status" value="1"/>
</dbReference>
<dbReference type="EMBL" id="CM026431">
    <property type="protein sequence ID" value="KAG0560332.1"/>
    <property type="molecule type" value="Genomic_DNA"/>
</dbReference>
<proteinExistence type="inferred from homology"/>
<dbReference type="PANTHER" id="PTHR11908:SF132">
    <property type="entry name" value="ALDEHYDE OXIDASE 1-RELATED"/>
    <property type="match status" value="1"/>
</dbReference>
<dbReference type="SUPFAM" id="SSF56003">
    <property type="entry name" value="Molybdenum cofactor-binding domain"/>
    <property type="match status" value="1"/>
</dbReference>
<feature type="active site" description="Proton acceptor" evidence="13">
    <location>
        <position position="1312"/>
    </location>
</feature>
<dbReference type="SUPFAM" id="SSF47741">
    <property type="entry name" value="CO dehydrogenase ISP C-domain like"/>
    <property type="match status" value="1"/>
</dbReference>
<dbReference type="Gene3D" id="1.10.150.120">
    <property type="entry name" value="[2Fe-2S]-binding domain"/>
    <property type="match status" value="1"/>
</dbReference>
<dbReference type="PROSITE" id="PS51085">
    <property type="entry name" value="2FE2S_FER_2"/>
    <property type="match status" value="1"/>
</dbReference>